<feature type="active site" description="Proton donor" evidence="9">
    <location>
        <position position="205"/>
    </location>
</feature>
<evidence type="ECO:0000256" key="10">
    <source>
        <dbReference type="PIRSR" id="PIRSR617736-2"/>
    </source>
</evidence>
<comment type="caution">
    <text evidence="13">The sequence shown here is derived from an EMBL/GenBank/DDBJ whole genome shotgun (WGS) entry which is preliminary data.</text>
</comment>
<gene>
    <name evidence="13" type="ORF">GOP47_0025617</name>
</gene>
<evidence type="ECO:0000256" key="3">
    <source>
        <dbReference type="ARBA" id="ARBA00012744"/>
    </source>
</evidence>
<evidence type="ECO:0000256" key="2">
    <source>
        <dbReference type="ARBA" id="ARBA00010838"/>
    </source>
</evidence>
<dbReference type="PROSITE" id="PS00653">
    <property type="entry name" value="GLYCOSYL_HYDROL_F1_2"/>
    <property type="match status" value="1"/>
</dbReference>
<evidence type="ECO:0000256" key="4">
    <source>
        <dbReference type="ARBA" id="ARBA00022801"/>
    </source>
</evidence>
<dbReference type="FunFam" id="3.20.20.80:FF:000020">
    <property type="entry name" value="Beta-glucosidase 12"/>
    <property type="match status" value="1"/>
</dbReference>
<dbReference type="EMBL" id="JABFUD020000025">
    <property type="protein sequence ID" value="KAI5059298.1"/>
    <property type="molecule type" value="Genomic_DNA"/>
</dbReference>
<dbReference type="GO" id="GO:0030245">
    <property type="term" value="P:cellulose catabolic process"/>
    <property type="evidence" value="ECO:0007669"/>
    <property type="project" value="UniProtKB-KW"/>
</dbReference>
<dbReference type="InterPro" id="IPR017853">
    <property type="entry name" value="GH"/>
</dbReference>
<feature type="binding site" evidence="10">
    <location>
        <position position="57"/>
    </location>
    <ligand>
        <name>substrate</name>
    </ligand>
</feature>
<comment type="similarity">
    <text evidence="2 11">Belongs to the glycosyl hydrolase 1 family.</text>
</comment>
<evidence type="ECO:0000313" key="14">
    <source>
        <dbReference type="Proteomes" id="UP000886520"/>
    </source>
</evidence>
<comment type="catalytic activity">
    <reaction evidence="1 11">
        <text>Hydrolysis of terminal, non-reducing beta-D-glucosyl residues with release of beta-D-glucose.</text>
        <dbReference type="EC" id="3.2.1.21"/>
    </reaction>
</comment>
<feature type="binding site" evidence="10">
    <location>
        <position position="467"/>
    </location>
    <ligand>
        <name>substrate</name>
    </ligand>
</feature>
<dbReference type="Pfam" id="PF00232">
    <property type="entry name" value="Glyco_hydro_1"/>
    <property type="match status" value="1"/>
</dbReference>
<evidence type="ECO:0000256" key="1">
    <source>
        <dbReference type="ARBA" id="ARBA00000448"/>
    </source>
</evidence>
<dbReference type="InterPro" id="IPR001360">
    <property type="entry name" value="Glyco_hydro_1"/>
</dbReference>
<evidence type="ECO:0000256" key="11">
    <source>
        <dbReference type="RuleBase" id="RU361175"/>
    </source>
</evidence>
<dbReference type="GO" id="GO:0008422">
    <property type="term" value="F:beta-glucosidase activity"/>
    <property type="evidence" value="ECO:0007669"/>
    <property type="project" value="UniProtKB-EC"/>
</dbReference>
<keyword evidence="4 11" id="KW-0378">Hydrolase</keyword>
<feature type="binding site" evidence="10">
    <location>
        <position position="159"/>
    </location>
    <ligand>
        <name>substrate</name>
    </ligand>
</feature>
<feature type="binding site" evidence="10">
    <location>
        <begin position="474"/>
        <end position="475"/>
    </location>
    <ligand>
        <name>substrate</name>
    </ligand>
</feature>
<feature type="active site" description="Nucleophile" evidence="9">
    <location>
        <position position="418"/>
    </location>
</feature>
<dbReference type="OrthoDB" id="65569at2759"/>
<dbReference type="Gene3D" id="3.20.20.80">
    <property type="entry name" value="Glycosidases"/>
    <property type="match status" value="1"/>
</dbReference>
<evidence type="ECO:0000256" key="6">
    <source>
        <dbReference type="ARBA" id="ARBA00023277"/>
    </source>
</evidence>
<keyword evidence="7 11" id="KW-0326">Glycosidase</keyword>
<evidence type="ECO:0000313" key="13">
    <source>
        <dbReference type="EMBL" id="KAI5059298.1"/>
    </source>
</evidence>
<evidence type="ECO:0000256" key="7">
    <source>
        <dbReference type="ARBA" id="ARBA00023295"/>
    </source>
</evidence>
<feature type="binding site" evidence="10">
    <location>
        <position position="346"/>
    </location>
    <ligand>
        <name>substrate</name>
    </ligand>
</feature>
<evidence type="ECO:0000256" key="12">
    <source>
        <dbReference type="SAM" id="MobiDB-lite"/>
    </source>
</evidence>
<proteinExistence type="inferred from homology"/>
<dbReference type="EC" id="3.2.1.21" evidence="3 11"/>
<dbReference type="Proteomes" id="UP000886520">
    <property type="component" value="Chromosome 25"/>
</dbReference>
<sequence length="547" mass="62555">MAPPFGPYEADEYELYPPNSTSPVSPSIDFAPEIKPRLSRSDFPHSFLFGASTAAYQVEGAVNEGGRGTSIWDTFTHLPNKISDGKNGDVATDQYHRYEEDATLMQQLGFDSYRFSISWPRIFPDGRKSSYNKEGVAYYNRLIDALLRKGIKPFVTLYHWDLPQALQDTIGGWLNPEIVEHFSNFAETCFNEFGDRVKHWITLNEPLRFAFFGHGIGIHAPGRTSNRLRSKDGDSSTEPYLVGHHALLAHAAAVHMYNRNFKAKQGGIIGIAVDSEWGEPLTNSKADIEAAQRHLEYHIGWFLDPIFRGDYPASMRETAGDRLPKFAPEEQALLKNSLDFVGINHYTTRYVTPVDPDTKPTFGGWFDDIKTKRLAEVNGKPIGDKGASQWMYIVPWGFRKLVNWVTKRYGRPQIYITENGMDDENSPSTSIEEFLHDSKRVHYYQEYLAFLAQSIREGADVRGYFAWSLLDNLEWESGFSKRFGLIFVDYTTLKRYPKDSAHWFHTFLKQTIPQPSLIESHLYDFMINHAQLKLASPQDMERITVIT</sequence>
<dbReference type="SUPFAM" id="SSF51445">
    <property type="entry name" value="(Trans)glycosidases"/>
    <property type="match status" value="1"/>
</dbReference>
<keyword evidence="8" id="KW-0624">Polysaccharide degradation</keyword>
<evidence type="ECO:0000256" key="9">
    <source>
        <dbReference type="PIRSR" id="PIRSR617736-1"/>
    </source>
</evidence>
<accession>A0A9D4U1L6</accession>
<keyword evidence="6" id="KW-0119">Carbohydrate metabolism</keyword>
<evidence type="ECO:0000256" key="5">
    <source>
        <dbReference type="ARBA" id="ARBA00023001"/>
    </source>
</evidence>
<reference evidence="13" key="1">
    <citation type="submission" date="2021-01" db="EMBL/GenBank/DDBJ databases">
        <title>Adiantum capillus-veneris genome.</title>
        <authorList>
            <person name="Fang Y."/>
            <person name="Liao Q."/>
        </authorList>
    </citation>
    <scope>NUCLEOTIDE SEQUENCE</scope>
    <source>
        <strain evidence="13">H3</strain>
        <tissue evidence="13">Leaf</tissue>
    </source>
</reference>
<name>A0A9D4U1L6_ADICA</name>
<evidence type="ECO:0000256" key="8">
    <source>
        <dbReference type="ARBA" id="ARBA00023326"/>
    </source>
</evidence>
<dbReference type="PANTHER" id="PTHR10353:SF36">
    <property type="entry name" value="LP05116P"/>
    <property type="match status" value="1"/>
</dbReference>
<dbReference type="PRINTS" id="PR00131">
    <property type="entry name" value="GLHYDRLASE1"/>
</dbReference>
<organism evidence="13 14">
    <name type="scientific">Adiantum capillus-veneris</name>
    <name type="common">Maidenhair fern</name>
    <dbReference type="NCBI Taxonomy" id="13818"/>
    <lineage>
        <taxon>Eukaryota</taxon>
        <taxon>Viridiplantae</taxon>
        <taxon>Streptophyta</taxon>
        <taxon>Embryophyta</taxon>
        <taxon>Tracheophyta</taxon>
        <taxon>Polypodiopsida</taxon>
        <taxon>Polypodiidae</taxon>
        <taxon>Polypodiales</taxon>
        <taxon>Pteridineae</taxon>
        <taxon>Pteridaceae</taxon>
        <taxon>Vittarioideae</taxon>
        <taxon>Adiantum</taxon>
    </lineage>
</organism>
<keyword evidence="14" id="KW-1185">Reference proteome</keyword>
<dbReference type="NCBIfam" id="TIGR03356">
    <property type="entry name" value="BGL"/>
    <property type="match status" value="1"/>
</dbReference>
<keyword evidence="5" id="KW-0136">Cellulose degradation</keyword>
<feature type="binding site" evidence="10">
    <location>
        <position position="204"/>
    </location>
    <ligand>
        <name>substrate</name>
    </ligand>
</feature>
<feature type="region of interest" description="Disordered" evidence="12">
    <location>
        <begin position="1"/>
        <end position="24"/>
    </location>
</feature>
<dbReference type="AlphaFoldDB" id="A0A9D4U1L6"/>
<protein>
    <recommendedName>
        <fullName evidence="3 11">Beta-glucosidase</fullName>
        <ecNumber evidence="3 11">3.2.1.21</ecNumber>
    </recommendedName>
</protein>
<dbReference type="PANTHER" id="PTHR10353">
    <property type="entry name" value="GLYCOSYL HYDROLASE"/>
    <property type="match status" value="1"/>
</dbReference>
<dbReference type="InterPro" id="IPR033132">
    <property type="entry name" value="GH_1_N_CS"/>
</dbReference>
<dbReference type="InterPro" id="IPR017736">
    <property type="entry name" value="Glyco_hydro_1_beta-glucosidase"/>
</dbReference>